<evidence type="ECO:0000313" key="4">
    <source>
        <dbReference type="EMBL" id="CAK9037550.1"/>
    </source>
</evidence>
<dbReference type="EMBL" id="CAXAMN010012224">
    <property type="protein sequence ID" value="CAK9037550.1"/>
    <property type="molecule type" value="Genomic_DNA"/>
</dbReference>
<gene>
    <name evidence="4" type="ORF">CCMP2556_LOCUS20698</name>
</gene>
<comment type="caution">
    <text evidence="4">The sequence shown here is derived from an EMBL/GenBank/DDBJ whole genome shotgun (WGS) entry which is preliminary data.</text>
</comment>
<organism evidence="4 5">
    <name type="scientific">Durusdinium trenchii</name>
    <dbReference type="NCBI Taxonomy" id="1381693"/>
    <lineage>
        <taxon>Eukaryota</taxon>
        <taxon>Sar</taxon>
        <taxon>Alveolata</taxon>
        <taxon>Dinophyceae</taxon>
        <taxon>Suessiales</taxon>
        <taxon>Symbiodiniaceae</taxon>
        <taxon>Durusdinium</taxon>
    </lineage>
</organism>
<keyword evidence="1" id="KW-0343">GTPase activation</keyword>
<evidence type="ECO:0000256" key="2">
    <source>
        <dbReference type="ARBA" id="ARBA00022614"/>
    </source>
</evidence>
<name>A0ABP0LH10_9DINO</name>
<dbReference type="InterPro" id="IPR027038">
    <property type="entry name" value="RanGap"/>
</dbReference>
<dbReference type="SUPFAM" id="SSF52047">
    <property type="entry name" value="RNI-like"/>
    <property type="match status" value="2"/>
</dbReference>
<dbReference type="Gene3D" id="3.80.10.10">
    <property type="entry name" value="Ribonuclease Inhibitor"/>
    <property type="match status" value="3"/>
</dbReference>
<protein>
    <submittedName>
        <fullName evidence="4">Uncharacterized protein</fullName>
    </submittedName>
</protein>
<proteinExistence type="predicted"/>
<evidence type="ECO:0000256" key="1">
    <source>
        <dbReference type="ARBA" id="ARBA00022468"/>
    </source>
</evidence>
<keyword evidence="2" id="KW-0433">Leucine-rich repeat</keyword>
<evidence type="ECO:0000313" key="5">
    <source>
        <dbReference type="Proteomes" id="UP001642484"/>
    </source>
</evidence>
<reference evidence="4 5" key="1">
    <citation type="submission" date="2024-02" db="EMBL/GenBank/DDBJ databases">
        <authorList>
            <person name="Chen Y."/>
            <person name="Shah S."/>
            <person name="Dougan E. K."/>
            <person name="Thang M."/>
            <person name="Chan C."/>
        </authorList>
    </citation>
    <scope>NUCLEOTIDE SEQUENCE [LARGE SCALE GENOMIC DNA]</scope>
</reference>
<dbReference type="PANTHER" id="PTHR24113">
    <property type="entry name" value="RAN GTPASE-ACTIVATING PROTEIN 1"/>
    <property type="match status" value="1"/>
</dbReference>
<keyword evidence="5" id="KW-1185">Reference proteome</keyword>
<dbReference type="PANTHER" id="PTHR24113:SF12">
    <property type="entry name" value="RAN GTPASE-ACTIVATING PROTEIN 1"/>
    <property type="match status" value="1"/>
</dbReference>
<sequence length="2715" mass="302030">MVFCNTSTLAAITLMIHCRQSPYVCELRLPLLMEYSAYFKKTVILLGQESRWLPGAVFCPQAAGDPYSCIAEEIARSNKSEGILYMHFDMSLSPCEMAQRLELEKVGAFDSLSDKYISFAALDKCNKDMKSNCRWIWWDVKKNETRNRILRSVKAMRQMGGLGDLSILKKLDRGIWRGMSDLLYVPKKVFPIYVAFAKAFQKADVFHEMASPTLLATSAAVAHVGSQNFGCRGSCCSSVGRQEILSKGFVCGHKVDYRDVGVLKAVQLIATQEPRPLHTVDSLGPRVFEPPCDMAALQEVTLIIHCTQQQLCYKRRSMLQEFVFYFKRVIFLMRSKMWTLSHTCSGEAYACVAEEMKHIRMNDDTRSERVDPVPGILYMNFDVGISPCEMARHLNVTKIGTFQELAKKYMTFEELDQCSLNRSRCMWDAWQVNHSKAQILNASGRLETLLDSAFGSKTSLTQTTVALLQRSLREGTWMGFSGLYYLPKQVYPVFQGLAAAFKEENVSNEIASPSLLALTSIISQVELQNFNCKNDPAHLGEREILSKGFRCGRGLERDARMKGSMKGLEDLLAHPAKYSMPKKKPSMAFCNTSSLAEVTLVIHCRQEPPICRLRLPLLLEYSAYFKKTVIFLTKDPGWLPGAVPCHRVGDPYWCIAEEIPRSKDSSGILYMQFDVGMSPCEMARRLDVGAVGTFETLSDKYSTFAQLDECNTNLKLRCLWHHWDMKRNSTRTRLLKTAKALDEISSTLPFANTSILQRLETGIWSAVSDFLYLPKQAFPVYAAFAKAFKENKIFHEMASPTLLMTSARISNVPMQNFRCRGSCCRHVQQEEILSKGFICGHKVRLQDDCHRNALQLLATQEPRNLRTVNANAPPVFAPPCEMAGLDNVTLIIHCSEQELCYARRLLLQDYFLYFRHVIFLTPKGLPWSLARTCAGEAYQCVVDELESSSSVNSRGILFLNFEVAMSPCEMARHLEVDKVGTSEELRNTTFAKLDEWNSKKLTRQQRYWDAQNKTRTQIMNAVRSLDMGLEGWAVQSLRNGSIFRLFSGFFYLPQKAFPIFKAAAPILNEWNLTHAIAVPLLLALSAGQGELQNLGCAKPIKKKKEGEYDLHAKGFVCGRGIEHDVPAMNGLEELLCAPKKYLAPELLTQRELPVLDPGLRTRSSWNLEDLARKPKPAIALLLDGDGLSGERAQIQKRVVPRDKAVNIFVHQWGGSGFVARAAGLGLGRSEWCGPGETGATRKIISGSVQERQERPTDRFITARVVHDLNSTEFGLLLTLELANAPSSPAEQSAEQSKFTLVSPDQLAELLETSIEITLRLEEDEQILCFRFDEVKHNSGFSIYYHPQVAISRDVEGQLSLRLERLSGHLEWPEPLLRGQVLQVPDTSSAVPLWTSDVASAEEAIATLRTMKGLKRDHLLGAKRLSSTWSVRNLTGQSTMFWIDLLCLDCAAWYVDVLLDIKQLMLFVKTGMVDYMAFNLTGMMLPVILSLQDIWAFHAHESPDLDALQAVGLAVGVPLRWLQASTMCAVLLQLQMLWLTIWSAKHRLKHPLLGATKFAEVAESATSALVQCNFLICTMVGVKDFAALQLDAKDLTWLCASITMSCCMLGLGFASRDTSTSRVLGVPGKLKKDQEPLLVLAIVMLRSAEVICQVFAINFFHVSARWQGFALGGPILTMGLAMMAKCLLRKASVADVLAAVIAHPGQLLEPTSLFPLQSTMKIKMLSVTAVVASQAFARYASASEHAKAIPDWLLAAWLGLSAVSWMGLGLVARLGEEVKHTSFHRLASLEGRVTYSAVKTALACTDEVPLAVLMALTHDCILSLDGGAEHLVSSDAWAASKLKLGSTFFSKIGNHGTRQVLISLSNQNPEDLDLSFCHEIPTDAWEVLETANWSNLKKASFEQCFYDNTKGAEGAKHLLKALAQSAALEDLNLSSCHEIPSDAWEVLQTANWSNLKKAFFQQCFNVNTKGAEGAKHLLKTLAQSTSLEDLDLSYCDQIPSNAWEELPSAIWSNLKKASFEMSFNANKKGAEGAKHLLKALAQSAALEDLNLSYCDQITSNAWEVLQTANWSSLKKAFFQECFNVKTKGAEGAKHLLKALAQSATLEDLDLSRCGQIRRDSWQVLQTSNWWNLKKADFAWCFYGNTKGAEGAKHLLKALAQCAALEDLNLSGCNQIPSDAWEVLRTANWSNLQKAFFQECFNVNTEGAEGAKHLLKALAQCAALEDLDLSYCDQIPGDAWEALQTANWSNLKKAFFDMCFYERTKGAEGAKHLLKALAQSAALEDLGLSYCDQIPSVAWEVLQTTNWSKLKKASFEQCFDDNTKGAEGAKHLLKALAQSAALEELDLTDCSQIPSDAWGVLQTHPGLWPCLRKSFGIPEQVTFGPSFARGLTDFQILPRIFRSVRIPRAFSGHDRTVPFEASSLLAALAQSAALEDLNLSDCNQIPSDAWEALQTANWSNLKKASFEQCFDDNTKGAEGAKHLLKALAQSAALEDLELSFCDQIPTDAWEILQTANWSNLRKVSFEMCFYERTKGAEGAKHLIKALAQSAVLEDLNLSRCSEIPSDAWEALQTANWSNLKKASFEQCFDDNTKGAEGAKHLLKALAQSAALEDLELSFCDQIPTDAWEILQTANWSNLRKASFEQCFDDNTKGAEGAKHLLKALAQSAALEELDLTDCSQIPSDAWGALQTRPEVLWPCLRKSFGVPEQVALERGIE</sequence>
<keyword evidence="3" id="KW-0677">Repeat</keyword>
<evidence type="ECO:0000256" key="3">
    <source>
        <dbReference type="ARBA" id="ARBA00022737"/>
    </source>
</evidence>
<dbReference type="InterPro" id="IPR032675">
    <property type="entry name" value="LRR_dom_sf"/>
</dbReference>
<accession>A0ABP0LH10</accession>
<dbReference type="Proteomes" id="UP001642484">
    <property type="component" value="Unassembled WGS sequence"/>
</dbReference>